<reference evidence="2 3" key="1">
    <citation type="journal article" date="2020" name="G3 (Bethesda)">
        <title>Improved Reference Genome for Cyclotella cryptica CCMP332, a Model for Cell Wall Morphogenesis, Salinity Adaptation, and Lipid Production in Diatoms (Bacillariophyta).</title>
        <authorList>
            <person name="Roberts W.R."/>
            <person name="Downey K.M."/>
            <person name="Ruck E.C."/>
            <person name="Traller J.C."/>
            <person name="Alverson A.J."/>
        </authorList>
    </citation>
    <scope>NUCLEOTIDE SEQUENCE [LARGE SCALE GENOMIC DNA]</scope>
    <source>
        <strain evidence="2 3">CCMP332</strain>
    </source>
</reference>
<accession>A0ABD3PY97</accession>
<evidence type="ECO:0000313" key="2">
    <source>
        <dbReference type="EMBL" id="KAL3792965.1"/>
    </source>
</evidence>
<name>A0ABD3PY97_9STRA</name>
<feature type="region of interest" description="Disordered" evidence="1">
    <location>
        <begin position="1"/>
        <end position="21"/>
    </location>
</feature>
<dbReference type="AlphaFoldDB" id="A0ABD3PY97"/>
<sequence length="291" mass="32740">MRMNEKYSEIQGGTSASEKSREVNALNHSCFTTSTMSAATTAHTLYDPWSRRHTHFSAAETSCLLELLTTDYLVDSHAKETKEAALLQDLWSVDLEFHRASVRDHTNVVTAPELKEQKDIFLELLAVDQEVDHAKHSSERSPDQHFSSTTALHDPYVAEEKSFIQQFVGIYAPSNDGARGSSPEELLRDNTTMMELLAVDESVDDHKRFEKLMNSSEYAIIEDLYDVDIEVGAAKRRVLLMEDLQALLDVDNLVDGKTTVQSNGHANGHRNGKRSIFSLKEKYHAKVATRV</sequence>
<comment type="caution">
    <text evidence="2">The sequence shown here is derived from an EMBL/GenBank/DDBJ whole genome shotgun (WGS) entry which is preliminary data.</text>
</comment>
<dbReference type="EMBL" id="JABMIG020000096">
    <property type="protein sequence ID" value="KAL3792965.1"/>
    <property type="molecule type" value="Genomic_DNA"/>
</dbReference>
<organism evidence="2 3">
    <name type="scientific">Cyclotella cryptica</name>
    <dbReference type="NCBI Taxonomy" id="29204"/>
    <lineage>
        <taxon>Eukaryota</taxon>
        <taxon>Sar</taxon>
        <taxon>Stramenopiles</taxon>
        <taxon>Ochrophyta</taxon>
        <taxon>Bacillariophyta</taxon>
        <taxon>Coscinodiscophyceae</taxon>
        <taxon>Thalassiosirophycidae</taxon>
        <taxon>Stephanodiscales</taxon>
        <taxon>Stephanodiscaceae</taxon>
        <taxon>Cyclotella</taxon>
    </lineage>
</organism>
<gene>
    <name evidence="2" type="ORF">HJC23_010978</name>
</gene>
<protein>
    <submittedName>
        <fullName evidence="2">Uncharacterized protein</fullName>
    </submittedName>
</protein>
<dbReference type="Proteomes" id="UP001516023">
    <property type="component" value="Unassembled WGS sequence"/>
</dbReference>
<evidence type="ECO:0000313" key="3">
    <source>
        <dbReference type="Proteomes" id="UP001516023"/>
    </source>
</evidence>
<evidence type="ECO:0000256" key="1">
    <source>
        <dbReference type="SAM" id="MobiDB-lite"/>
    </source>
</evidence>
<keyword evidence="3" id="KW-1185">Reference proteome</keyword>
<proteinExistence type="predicted"/>